<dbReference type="EMBL" id="JAMDLY010000024">
    <property type="protein sequence ID" value="MCY9532947.1"/>
    <property type="molecule type" value="Genomic_DNA"/>
</dbReference>
<reference evidence="2 3" key="1">
    <citation type="submission" date="2022-05" db="EMBL/GenBank/DDBJ databases">
        <title>Genome Sequencing of Bee-Associated Microbes.</title>
        <authorList>
            <person name="Dunlap C."/>
        </authorList>
    </citation>
    <scope>NUCLEOTIDE SEQUENCE [LARGE SCALE GENOMIC DNA]</scope>
    <source>
        <strain evidence="2 3">NRRL NRS-750</strain>
    </source>
</reference>
<evidence type="ECO:0000313" key="2">
    <source>
        <dbReference type="EMBL" id="MCY9532947.1"/>
    </source>
</evidence>
<dbReference type="PANTHER" id="PTHR34934:SF1">
    <property type="entry name" value="FLAVIN-DEPENDENT THYMIDYLATE SYNTHASE"/>
    <property type="match status" value="1"/>
</dbReference>
<comment type="caution">
    <text evidence="2">The sequence shown here is derived from an EMBL/GenBank/DDBJ whole genome shotgun (WGS) entry which is preliminary data.</text>
</comment>
<dbReference type="GO" id="GO:0050797">
    <property type="term" value="F:thymidylate synthase (FAD) activity"/>
    <property type="evidence" value="ECO:0007669"/>
    <property type="project" value="UniProtKB-EC"/>
</dbReference>
<dbReference type="NCBIfam" id="TIGR02170">
    <property type="entry name" value="thyX"/>
    <property type="match status" value="1"/>
</dbReference>
<dbReference type="PANTHER" id="PTHR34934">
    <property type="entry name" value="FLAVIN-DEPENDENT THYMIDYLATE SYNTHASE"/>
    <property type="match status" value="1"/>
</dbReference>
<organism evidence="2 3">
    <name type="scientific">Paenibacillus alvei</name>
    <name type="common">Bacillus alvei</name>
    <dbReference type="NCBI Taxonomy" id="44250"/>
    <lineage>
        <taxon>Bacteria</taxon>
        <taxon>Bacillati</taxon>
        <taxon>Bacillota</taxon>
        <taxon>Bacilli</taxon>
        <taxon>Bacillales</taxon>
        <taxon>Paenibacillaceae</taxon>
        <taxon>Paenibacillus</taxon>
    </lineage>
</organism>
<dbReference type="Proteomes" id="UP001527090">
    <property type="component" value="Unassembled WGS sequence"/>
</dbReference>
<protein>
    <recommendedName>
        <fullName evidence="1">FAD-dependent thymidylate synthase</fullName>
        <ecNumber evidence="1">2.1.1.148</ecNumber>
    </recommendedName>
</protein>
<dbReference type="SUPFAM" id="SSF69796">
    <property type="entry name" value="Thymidylate synthase-complementing protein Thy1"/>
    <property type="match status" value="1"/>
</dbReference>
<evidence type="ECO:0000313" key="3">
    <source>
        <dbReference type="Proteomes" id="UP001527090"/>
    </source>
</evidence>
<dbReference type="PROSITE" id="PS51331">
    <property type="entry name" value="THYX"/>
    <property type="match status" value="1"/>
</dbReference>
<gene>
    <name evidence="2" type="primary">thyX</name>
    <name evidence="2" type="ORF">M5X04_26925</name>
</gene>
<dbReference type="RefSeq" id="WP_268633031.1">
    <property type="nucleotide sequence ID" value="NZ_JAMDLY010000024.1"/>
</dbReference>
<dbReference type="GO" id="GO:0032259">
    <property type="term" value="P:methylation"/>
    <property type="evidence" value="ECO:0007669"/>
    <property type="project" value="UniProtKB-KW"/>
</dbReference>
<proteinExistence type="predicted"/>
<keyword evidence="2" id="KW-0489">Methyltransferase</keyword>
<keyword evidence="3" id="KW-1185">Reference proteome</keyword>
<accession>A0ABT4EGX2</accession>
<dbReference type="CDD" id="cd20175">
    <property type="entry name" value="ThyX"/>
    <property type="match status" value="1"/>
</dbReference>
<name>A0ABT4EGX2_PAEAL</name>
<dbReference type="InterPro" id="IPR036098">
    <property type="entry name" value="Thymidylate_synthase_ThyX_sf"/>
</dbReference>
<dbReference type="Gene3D" id="3.30.1360.170">
    <property type="match status" value="1"/>
</dbReference>
<sequence>MNVKLIAHTALSDDFRMSLPDECFDDYYENPSYNHRAVVALTAIRTCYSPTKPTEIIAQEGAKYFGQSATDGEDGTEVDRLIRHIVASKHTSTLEHITYTFAIEGVSRSLLAQLTRHRVGFSYSVQSQRYVRFGRGDKSGGFEYVTPPSMSDKWKKGVCATGMYEQFIRTSQMYYDALREMGVPAEDARMVLPNAATCNIVMTMNLRALLDFYAKRKRGNGAQWEIAELAERLAEEVVKVDPWTSKFFE</sequence>
<dbReference type="EC" id="2.1.1.148" evidence="1"/>
<evidence type="ECO:0000256" key="1">
    <source>
        <dbReference type="NCBIfam" id="TIGR02170"/>
    </source>
</evidence>
<dbReference type="InterPro" id="IPR003669">
    <property type="entry name" value="Thymidylate_synthase_ThyX"/>
</dbReference>
<keyword evidence="2" id="KW-0808">Transferase</keyword>
<dbReference type="Pfam" id="PF02511">
    <property type="entry name" value="Thy1"/>
    <property type="match status" value="1"/>
</dbReference>